<evidence type="ECO:0000256" key="1">
    <source>
        <dbReference type="SAM" id="Phobius"/>
    </source>
</evidence>
<dbReference type="Proteomes" id="UP000001572">
    <property type="component" value="Chromosome"/>
</dbReference>
<name>A6TJL3_ALKMQ</name>
<keyword evidence="1" id="KW-0472">Membrane</keyword>
<accession>A6TJL3</accession>
<dbReference type="STRING" id="293826.Amet_0142"/>
<evidence type="ECO:0000313" key="4">
    <source>
        <dbReference type="Proteomes" id="UP000001572"/>
    </source>
</evidence>
<organism evidence="3 4">
    <name type="scientific">Alkaliphilus metalliredigens (strain QYMF)</name>
    <dbReference type="NCBI Taxonomy" id="293826"/>
    <lineage>
        <taxon>Bacteria</taxon>
        <taxon>Bacillati</taxon>
        <taxon>Bacillota</taxon>
        <taxon>Clostridia</taxon>
        <taxon>Peptostreptococcales</taxon>
        <taxon>Natronincolaceae</taxon>
        <taxon>Alkaliphilus</taxon>
    </lineage>
</organism>
<dbReference type="KEGG" id="amt:Amet_0142"/>
<feature type="transmembrane region" description="Helical" evidence="1">
    <location>
        <begin position="6"/>
        <end position="25"/>
    </location>
</feature>
<dbReference type="Pfam" id="PF26347">
    <property type="entry name" value="YtrI_sporulation"/>
    <property type="match status" value="1"/>
</dbReference>
<dbReference type="RefSeq" id="WP_011971290.1">
    <property type="nucleotide sequence ID" value="NC_009633.1"/>
</dbReference>
<keyword evidence="4" id="KW-1185">Reference proteome</keyword>
<dbReference type="EMBL" id="CP000724">
    <property type="protein sequence ID" value="ABR46381.1"/>
    <property type="molecule type" value="Genomic_DNA"/>
</dbReference>
<dbReference type="OrthoDB" id="1955177at2"/>
<reference evidence="4" key="1">
    <citation type="journal article" date="2016" name="Genome Announc.">
        <title>Complete genome sequence of Alkaliphilus metalliredigens strain QYMF, an alkaliphilic and metal-reducing bacterium isolated from borax-contaminated leachate ponds.</title>
        <authorList>
            <person name="Hwang C."/>
            <person name="Copeland A."/>
            <person name="Lucas S."/>
            <person name="Lapidus A."/>
            <person name="Barry K."/>
            <person name="Detter J.C."/>
            <person name="Glavina Del Rio T."/>
            <person name="Hammon N."/>
            <person name="Israni S."/>
            <person name="Dalin E."/>
            <person name="Tice H."/>
            <person name="Pitluck S."/>
            <person name="Chertkov O."/>
            <person name="Brettin T."/>
            <person name="Bruce D."/>
            <person name="Han C."/>
            <person name="Schmutz J."/>
            <person name="Larimer F."/>
            <person name="Land M.L."/>
            <person name="Hauser L."/>
            <person name="Kyrpides N."/>
            <person name="Mikhailova N."/>
            <person name="Ye Q."/>
            <person name="Zhou J."/>
            <person name="Richardson P."/>
            <person name="Fields M.W."/>
        </authorList>
    </citation>
    <scope>NUCLEOTIDE SEQUENCE [LARGE SCALE GENOMIC DNA]</scope>
    <source>
        <strain evidence="4">QYMF</strain>
    </source>
</reference>
<gene>
    <name evidence="3" type="ordered locus">Amet_0142</name>
</gene>
<dbReference type="HOGENOM" id="CLU_1745823_0_0_9"/>
<evidence type="ECO:0000313" key="3">
    <source>
        <dbReference type="EMBL" id="ABR46381.1"/>
    </source>
</evidence>
<protein>
    <recommendedName>
        <fullName evidence="2">Sporulation membrane protein YtrI C-terminal domain-containing protein</fullName>
    </recommendedName>
</protein>
<proteinExistence type="predicted"/>
<feature type="domain" description="Sporulation membrane protein YtrI C-terminal" evidence="2">
    <location>
        <begin position="78"/>
        <end position="144"/>
    </location>
</feature>
<keyword evidence="1" id="KW-1133">Transmembrane helix</keyword>
<keyword evidence="1" id="KW-0812">Transmembrane</keyword>
<dbReference type="AlphaFoldDB" id="A6TJL3"/>
<sequence length="149" mass="17508">MKGWTFYLSVFLIGFLMGLGIMNLFQMHTLDRLYRTQNQLTSQLLDQELKLERLNENLKSQQVFVVKDLSIVVDFDGNPLVQDEIENNIRFYLSDLVGRELSRIDGEMIYKIVQDRILHIGERQILLEMKYIIIEEKIQIGVKATVLDK</sequence>
<evidence type="ECO:0000259" key="2">
    <source>
        <dbReference type="Pfam" id="PF26347"/>
    </source>
</evidence>
<dbReference type="InterPro" id="IPR058620">
    <property type="entry name" value="YtrI_C"/>
</dbReference>